<feature type="compositionally biased region" description="Acidic residues" evidence="4">
    <location>
        <begin position="834"/>
        <end position="843"/>
    </location>
</feature>
<evidence type="ECO:0000256" key="1">
    <source>
        <dbReference type="ARBA" id="ARBA00004123"/>
    </source>
</evidence>
<dbReference type="GO" id="GO:0000182">
    <property type="term" value="F:rDNA binding"/>
    <property type="evidence" value="ECO:0007669"/>
    <property type="project" value="TreeGrafter"/>
</dbReference>
<comment type="similarity">
    <text evidence="2">Belongs to the MYBBP1A family.</text>
</comment>
<dbReference type="STRING" id="78915.A0A4P9XNN8"/>
<evidence type="ECO:0000256" key="3">
    <source>
        <dbReference type="ARBA" id="ARBA00023242"/>
    </source>
</evidence>
<accession>A0A4P9XNN8</accession>
<dbReference type="GO" id="GO:0006355">
    <property type="term" value="P:regulation of DNA-templated transcription"/>
    <property type="evidence" value="ECO:0007669"/>
    <property type="project" value="InterPro"/>
</dbReference>
<dbReference type="AlphaFoldDB" id="A0A4P9XNN8"/>
<organism evidence="5 6">
    <name type="scientific">Thamnocephalis sphaerospora</name>
    <dbReference type="NCBI Taxonomy" id="78915"/>
    <lineage>
        <taxon>Eukaryota</taxon>
        <taxon>Fungi</taxon>
        <taxon>Fungi incertae sedis</taxon>
        <taxon>Zoopagomycota</taxon>
        <taxon>Zoopagomycotina</taxon>
        <taxon>Zoopagomycetes</taxon>
        <taxon>Zoopagales</taxon>
        <taxon>Sigmoideomycetaceae</taxon>
        <taxon>Thamnocephalis</taxon>
    </lineage>
</organism>
<sequence>MSATLPLFWDLASLDAEKREVAAESLIATLVEAQRTHRATLDDDAWQALLQETDEETTEHLEQQCADDVLYALKRLVRGLPSPRQGARQGFALALTELLASLDFLSVKTLVDMIMAETATNSNMSGQEERDMLFGRVFGFMGVARSGALRRESTSDDDVLFIVGQLIDYGKSKQFLREAGHHVLRAMVAEVKARKEGSKLLREMAAQVLVDGMLTPDALLFALALEEEGEMDVYTYTPAWKKPYVQPDNLKQLAVVMRESSVDGQTELHSVWHPHLHSVWEQIMPQLYGECDEEDEQENGDGDKSVARPVRSSAVPFDRLWKVLVDDSLFGEGSSHERKFWGFLLVQRAMQYLPAAQLPVVFTRNMMNSLMNNLASQDRYLHSCALTTVSAMVAAGEEDQEKRVAVLLRLIGEQGDANFDRITGTKTVEMLLRGMDATGLLSYAQYLLRRFADQTKAASGESDAEEQKRVAATHRQWALDQLAAVARNPSAKEDDAVLSLIEDALMLHGYLEPQDSAPKATIERIGGVVEPSLTTETRQLCRQKLTTMLVNMNPNGSAGKEDRKEASAASPRMVHAAKRFGKLLEGEEYALADDIDDDALSGTESALATLARIDERIKSAAKAAKPEDTHLLQKLRAFQILFAHFVFETLTNPAEYGPLVDDMSTCFDKLFPSKKAAKKSAKGGKKAVVAEEADGEEPVAVEVLVDAVLSIASKPPAPLREISKQVFAAFCEDLTQNAFFLVLKALQGDQDLPDADDAMEVDEDGDGDEDAQGSNDEQDEAEAASDNSDAAEDEEDDSELDSDLEYDPSDDEEGGFALSREQIRKALGAAAYGSDEEESDEMDDGRKKTAKTADSDDDENESLGDDQMAAFDRALEAMFRERKAAKAEKKRAAEAAISFKLRVLDLIELFVRKQPRSPLVFEVIVPVLDAMRTEAQVERRGTGLLTQRICKLKDPVLGVDKDNLHGIAEAVIEIARKSGTSEFQSMCGKLLAQLVRTLIAQQDMDALDRLMLVYGAALERFCTDKNTHLTEDVFTELIRRYPLAGWRLASGIAGLIESGTVVKTYRLTRLFGMLTLLAQSTPKGNAECEQHLVAAVPEIARALLAEIDRLLAGEALAARAKEVVKCLQSLVRRTSSVVQDVDALAKLWQASAFAERLNTLASAVPGQAVRSVAAQVLRMLGQDDGAASKAPKRKRDTDTSQSEAVAAESFKNKESAKSDAATDVTNTEKSSSQKSKTKKDKKDKKQKRM</sequence>
<keyword evidence="6" id="KW-1185">Reference proteome</keyword>
<feature type="region of interest" description="Disordered" evidence="4">
    <location>
        <begin position="753"/>
        <end position="817"/>
    </location>
</feature>
<dbReference type="SUPFAM" id="SSF48371">
    <property type="entry name" value="ARM repeat"/>
    <property type="match status" value="1"/>
</dbReference>
<dbReference type="Proteomes" id="UP000271241">
    <property type="component" value="Unassembled WGS sequence"/>
</dbReference>
<evidence type="ECO:0000313" key="6">
    <source>
        <dbReference type="Proteomes" id="UP000271241"/>
    </source>
</evidence>
<evidence type="ECO:0000313" key="5">
    <source>
        <dbReference type="EMBL" id="RKP07584.1"/>
    </source>
</evidence>
<feature type="compositionally biased region" description="Acidic residues" evidence="4">
    <location>
        <begin position="753"/>
        <end position="814"/>
    </location>
</feature>
<evidence type="ECO:0000256" key="2">
    <source>
        <dbReference type="ARBA" id="ARBA00006809"/>
    </source>
</evidence>
<gene>
    <name evidence="5" type="ORF">THASP1DRAFT_30607</name>
</gene>
<dbReference type="OrthoDB" id="342531at2759"/>
<dbReference type="EMBL" id="KZ992699">
    <property type="protein sequence ID" value="RKP07584.1"/>
    <property type="molecule type" value="Genomic_DNA"/>
</dbReference>
<protein>
    <submittedName>
        <fullName evidence="5">DNA polymerase phi-domain-containing protein</fullName>
    </submittedName>
</protein>
<feature type="compositionally biased region" description="Basic residues" evidence="4">
    <location>
        <begin position="1235"/>
        <end position="1249"/>
    </location>
</feature>
<dbReference type="PANTHER" id="PTHR13213">
    <property type="entry name" value="MYB-BINDING PROTEIN 1A FAMILY MEMBER"/>
    <property type="match status" value="1"/>
</dbReference>
<dbReference type="PANTHER" id="PTHR13213:SF2">
    <property type="entry name" value="MYB-BINDING PROTEIN 1A"/>
    <property type="match status" value="1"/>
</dbReference>
<dbReference type="InterPro" id="IPR016024">
    <property type="entry name" value="ARM-type_fold"/>
</dbReference>
<feature type="region of interest" description="Disordered" evidence="4">
    <location>
        <begin position="829"/>
        <end position="867"/>
    </location>
</feature>
<feature type="compositionally biased region" description="Basic and acidic residues" evidence="4">
    <location>
        <begin position="844"/>
        <end position="854"/>
    </location>
</feature>
<comment type="subcellular location">
    <subcellularLocation>
        <location evidence="1">Nucleus</location>
    </subcellularLocation>
</comment>
<reference evidence="6" key="1">
    <citation type="journal article" date="2018" name="Nat. Microbiol.">
        <title>Leveraging single-cell genomics to expand the fungal tree of life.</title>
        <authorList>
            <person name="Ahrendt S.R."/>
            <person name="Quandt C.A."/>
            <person name="Ciobanu D."/>
            <person name="Clum A."/>
            <person name="Salamov A."/>
            <person name="Andreopoulos B."/>
            <person name="Cheng J.F."/>
            <person name="Woyke T."/>
            <person name="Pelin A."/>
            <person name="Henrissat B."/>
            <person name="Reynolds N.K."/>
            <person name="Benny G.L."/>
            <person name="Smith M.E."/>
            <person name="James T.Y."/>
            <person name="Grigoriev I.V."/>
        </authorList>
    </citation>
    <scope>NUCLEOTIDE SEQUENCE [LARGE SCALE GENOMIC DNA]</scope>
    <source>
        <strain evidence="6">RSA 1356</strain>
    </source>
</reference>
<feature type="compositionally biased region" description="Acidic residues" evidence="4">
    <location>
        <begin position="855"/>
        <end position="864"/>
    </location>
</feature>
<proteinExistence type="inferred from homology"/>
<evidence type="ECO:0000256" key="4">
    <source>
        <dbReference type="SAM" id="MobiDB-lite"/>
    </source>
</evidence>
<dbReference type="GO" id="GO:0005730">
    <property type="term" value="C:nucleolus"/>
    <property type="evidence" value="ECO:0007669"/>
    <property type="project" value="InterPro"/>
</dbReference>
<dbReference type="InterPro" id="IPR007015">
    <property type="entry name" value="DNA_pol_V/MYBBP1A"/>
</dbReference>
<feature type="region of interest" description="Disordered" evidence="4">
    <location>
        <begin position="1183"/>
        <end position="1249"/>
    </location>
</feature>
<dbReference type="Pfam" id="PF04931">
    <property type="entry name" value="DNA_pol_phi"/>
    <property type="match status" value="1"/>
</dbReference>
<name>A0A4P9XNN8_9FUNG</name>
<keyword evidence="3" id="KW-0539">Nucleus</keyword>